<feature type="region of interest" description="Disordered" evidence="3">
    <location>
        <begin position="66"/>
        <end position="94"/>
    </location>
</feature>
<feature type="domain" description="Zn(2)-C6 fungal-type" evidence="4">
    <location>
        <begin position="14"/>
        <end position="42"/>
    </location>
</feature>
<dbReference type="InterPro" id="IPR021858">
    <property type="entry name" value="Fun_TF"/>
</dbReference>
<accession>A0A139I1Y0</accession>
<evidence type="ECO:0000313" key="6">
    <source>
        <dbReference type="Proteomes" id="UP000073492"/>
    </source>
</evidence>
<dbReference type="PANTHER" id="PTHR37534:SF20">
    <property type="entry name" value="PRO1A C6 ZINK-FINGER PROTEIN"/>
    <property type="match status" value="1"/>
</dbReference>
<dbReference type="Proteomes" id="UP000073492">
    <property type="component" value="Unassembled WGS sequence"/>
</dbReference>
<dbReference type="Pfam" id="PF00172">
    <property type="entry name" value="Zn_clus"/>
    <property type="match status" value="1"/>
</dbReference>
<reference evidence="5 6" key="1">
    <citation type="submission" date="2015-07" db="EMBL/GenBank/DDBJ databases">
        <title>Comparative genomics of the Sigatoka disease complex on banana suggests a link between parallel evolutionary changes in Pseudocercospora fijiensis and Pseudocercospora eumusae and increased virulence on the banana host.</title>
        <authorList>
            <person name="Chang T.-C."/>
            <person name="Salvucci A."/>
            <person name="Crous P.W."/>
            <person name="Stergiopoulos I."/>
        </authorList>
    </citation>
    <scope>NUCLEOTIDE SEQUENCE [LARGE SCALE GENOMIC DNA]</scope>
    <source>
        <strain evidence="5 6">CBS 116634</strain>
    </source>
</reference>
<dbReference type="AlphaFoldDB" id="A0A139I1Y0"/>
<dbReference type="PROSITE" id="PS00463">
    <property type="entry name" value="ZN2_CY6_FUNGAL_1"/>
    <property type="match status" value="1"/>
</dbReference>
<dbReference type="Pfam" id="PF11951">
    <property type="entry name" value="Fungal_trans_2"/>
    <property type="match status" value="1"/>
</dbReference>
<evidence type="ECO:0000259" key="4">
    <source>
        <dbReference type="PROSITE" id="PS50048"/>
    </source>
</evidence>
<dbReference type="GO" id="GO:0008270">
    <property type="term" value="F:zinc ion binding"/>
    <property type="evidence" value="ECO:0007669"/>
    <property type="project" value="InterPro"/>
</dbReference>
<dbReference type="CDD" id="cd00067">
    <property type="entry name" value="GAL4"/>
    <property type="match status" value="1"/>
</dbReference>
<gene>
    <name evidence="5" type="ORF">AC579_7580</name>
</gene>
<evidence type="ECO:0000313" key="5">
    <source>
        <dbReference type="EMBL" id="KXT08700.1"/>
    </source>
</evidence>
<dbReference type="GO" id="GO:0005634">
    <property type="term" value="C:nucleus"/>
    <property type="evidence" value="ECO:0007669"/>
    <property type="project" value="UniProtKB-SubCell"/>
</dbReference>
<dbReference type="SUPFAM" id="SSF57701">
    <property type="entry name" value="Zn2/Cys6 DNA-binding domain"/>
    <property type="match status" value="1"/>
</dbReference>
<dbReference type="GO" id="GO:0000981">
    <property type="term" value="F:DNA-binding transcription factor activity, RNA polymerase II-specific"/>
    <property type="evidence" value="ECO:0007669"/>
    <property type="project" value="InterPro"/>
</dbReference>
<name>A0A139I1Y0_9PEZI</name>
<dbReference type="PROSITE" id="PS50048">
    <property type="entry name" value="ZN2_CY6_FUNGAL_2"/>
    <property type="match status" value="1"/>
</dbReference>
<evidence type="ECO:0000256" key="1">
    <source>
        <dbReference type="ARBA" id="ARBA00004123"/>
    </source>
</evidence>
<protein>
    <recommendedName>
        <fullName evidence="4">Zn(2)-C6 fungal-type domain-containing protein</fullName>
    </recommendedName>
</protein>
<evidence type="ECO:0000256" key="3">
    <source>
        <dbReference type="SAM" id="MobiDB-lite"/>
    </source>
</evidence>
<organism evidence="5 6">
    <name type="scientific">Pseudocercospora musae</name>
    <dbReference type="NCBI Taxonomy" id="113226"/>
    <lineage>
        <taxon>Eukaryota</taxon>
        <taxon>Fungi</taxon>
        <taxon>Dikarya</taxon>
        <taxon>Ascomycota</taxon>
        <taxon>Pezizomycotina</taxon>
        <taxon>Dothideomycetes</taxon>
        <taxon>Dothideomycetidae</taxon>
        <taxon>Mycosphaerellales</taxon>
        <taxon>Mycosphaerellaceae</taxon>
        <taxon>Pseudocercospora</taxon>
    </lineage>
</organism>
<dbReference type="InterPro" id="IPR036864">
    <property type="entry name" value="Zn2-C6_fun-type_DNA-bd_sf"/>
</dbReference>
<dbReference type="InterPro" id="IPR001138">
    <property type="entry name" value="Zn2Cys6_DnaBD"/>
</dbReference>
<feature type="region of interest" description="Disordered" evidence="3">
    <location>
        <begin position="166"/>
        <end position="201"/>
    </location>
</feature>
<keyword evidence="2" id="KW-0539">Nucleus</keyword>
<dbReference type="OrthoDB" id="5213892at2759"/>
<evidence type="ECO:0000256" key="2">
    <source>
        <dbReference type="ARBA" id="ARBA00023242"/>
    </source>
</evidence>
<dbReference type="SMART" id="SM00066">
    <property type="entry name" value="GAL4"/>
    <property type="match status" value="1"/>
</dbReference>
<dbReference type="PANTHER" id="PTHR37534">
    <property type="entry name" value="TRANSCRIPTIONAL ACTIVATOR PROTEIN UGA3"/>
    <property type="match status" value="1"/>
</dbReference>
<keyword evidence="6" id="KW-1185">Reference proteome</keyword>
<comment type="subcellular location">
    <subcellularLocation>
        <location evidence="1">Nucleus</location>
    </subcellularLocation>
</comment>
<dbReference type="Gene3D" id="4.10.240.10">
    <property type="entry name" value="Zn(2)-C6 fungal-type DNA-binding domain"/>
    <property type="match status" value="1"/>
</dbReference>
<dbReference type="STRING" id="113226.A0A139I1Y0"/>
<comment type="caution">
    <text evidence="5">The sequence shown here is derived from an EMBL/GenBank/DDBJ whole genome shotgun (WGS) entry which is preliminary data.</text>
</comment>
<proteinExistence type="predicted"/>
<sequence length="649" mass="72087">MSATQQQPQRSKRGCWTCRLRRKKCFEDGPPCLNCVERDVFCHGYGPKPDWKDKGVKEKREAVRLALSSRRQSRRLSRDGIEDGDGASSSYHVSKSPLDHATVHFNSPMDPDLPSWPLSPLGSSVAGAAATDQQQNGLSMDLDSLLDLSSLMSSQPETTVIPDALHAPQWDPSLGEPADSANKASTSSPSARPRNHDSVGSHGVQADLASLIVSRGHDLSNEHERDTLSREYDLVMRFLDDYRPEVGSRDSSRGWLLYLLGRSRAFLQCSLSMAALRESSLFVPGSEPFQSTLQDAYRYRTYAMEIFAELHAAPLTVLGEDLVVATHLAHVEALFQRLPDCQSYLELAALSLNNRSDHQEQAVAYSSQLRHKTSTSAYFRSPQPSAGRAPQTHLETRAVYCFCSLLIWNDAISSSIKRKAAPAAAIYRELLSSVDFSAVFLATTMCDGKAVSVLLDIMALDEWKRERQTRGELSYRNLLEKANDIERSIKATIQVLSATLLLPLTSYGEQTMPALSLKSSRNAHVRTYIFLRAALIELHLTVSGGSVRAPEVRECVDNFIAAWEMHKSIMESQSLLWPFCVAGAVAIDAQREFFQTAMAASKLPAMQDLKRLLALCWHEVDRLSSTSSPGEYRSWKDLLPSTNIMILFS</sequence>
<dbReference type="EMBL" id="LFZO01000413">
    <property type="protein sequence ID" value="KXT08700.1"/>
    <property type="molecule type" value="Genomic_DNA"/>
</dbReference>